<dbReference type="VEuPathDB" id="FungiDB:sscle_08g062780"/>
<dbReference type="Pfam" id="PF03184">
    <property type="entry name" value="DDE_1"/>
    <property type="match status" value="1"/>
</dbReference>
<dbReference type="InterPro" id="IPR050863">
    <property type="entry name" value="CenT-Element_Derived"/>
</dbReference>
<gene>
    <name evidence="4" type="ORF">sscle_08g062780</name>
</gene>
<dbReference type="OMA" id="ESEICEW"/>
<evidence type="ECO:0000313" key="4">
    <source>
        <dbReference type="EMBL" id="APA11508.1"/>
    </source>
</evidence>
<dbReference type="AlphaFoldDB" id="A0A1D9Q988"/>
<dbReference type="InterPro" id="IPR006600">
    <property type="entry name" value="HTH_CenpB_DNA-bd_dom"/>
</dbReference>
<organism evidence="4 5">
    <name type="scientific">Sclerotinia sclerotiorum (strain ATCC 18683 / 1980 / Ss-1)</name>
    <name type="common">White mold</name>
    <name type="synonym">Whetzelinia sclerotiorum</name>
    <dbReference type="NCBI Taxonomy" id="665079"/>
    <lineage>
        <taxon>Eukaryota</taxon>
        <taxon>Fungi</taxon>
        <taxon>Dikarya</taxon>
        <taxon>Ascomycota</taxon>
        <taxon>Pezizomycotina</taxon>
        <taxon>Leotiomycetes</taxon>
        <taxon>Helotiales</taxon>
        <taxon>Sclerotiniaceae</taxon>
        <taxon>Sclerotinia</taxon>
    </lineage>
</organism>
<evidence type="ECO:0000313" key="5">
    <source>
        <dbReference type="Proteomes" id="UP000177798"/>
    </source>
</evidence>
<dbReference type="RefSeq" id="XP_001593491.1">
    <property type="nucleotide sequence ID" value="XM_001593441.1"/>
</dbReference>
<sequence length="570" mass="64574">MVRRKSLKVQEMESRLAEAVLGVQNGKYKSSYEAAKELGLSKDTVTRRVKGGSSRSEARQSQQKLSAVQENVLLKWIKQLTISGYSSGHQLLKELAEELRSKRTYNLDCPSFDSLELPPQHLLGHEWVPRFIKRHPHLTVVIGRRIESVRMDGATRETCSTWFDAYQKAIQDYGIEKKDEYNIDESGHSIGTMESTRIIIDSTLRTKHQAHPGRQEWISMVECICADGSILPPLGIFKGKNVLQNWIPKEVLGSWFFSANTKGWTSNLHGLEWLKRVFEPATHAKADGKYRLLICDGHDSHISGSFIAHCLQNRIVLLILPPHTSHLLQPLDVAVFGPLKKRLTAALSDLNQAQLVRIQKIEWMEAYIKARADVCHHQNIESAWRGAGLHPFNPQRVFRTLGREFTPEVEISKEPTQFDIFNQVFVNSSPPDVAILQTANNLLNSTIENDTTLSTPVRQYIRKLTIGSEQLRAQSIVHQHDANNLRAIMKKRTIRKKGKRLVLKGHFHISTQELCDAVVEAEKATKVQTMKKGKGKGKVIEYETETEEDIGEEVEDESESDIGDCIIVDC</sequence>
<dbReference type="InterPro" id="IPR004875">
    <property type="entry name" value="DDE_SF_endonuclease_dom"/>
</dbReference>
<accession>A0A1D9Q988</accession>
<dbReference type="Pfam" id="PF03221">
    <property type="entry name" value="HTH_Tnp_Tc5"/>
    <property type="match status" value="1"/>
</dbReference>
<reference evidence="5" key="1">
    <citation type="journal article" date="2017" name="Genome Biol. Evol.">
        <title>The complete genome sequence of the phytopathogenic fungus Sclerotinia sclerotiorum reveals insights into the genome architecture of broad host range pathogens.</title>
        <authorList>
            <person name="Derbyshire M."/>
            <person name="Denton-Giles M."/>
            <person name="Hegedus D."/>
            <person name="Seifbarghy S."/>
            <person name="Rollins J."/>
            <person name="van Kan J."/>
            <person name="Seidl M.F."/>
            <person name="Faino L."/>
            <person name="Mbengue M."/>
            <person name="Navaud O."/>
            <person name="Raffaele S."/>
            <person name="Hammond-Kosack K."/>
            <person name="Heard S."/>
            <person name="Oliver R."/>
        </authorList>
    </citation>
    <scope>NUCLEOTIDE SEQUENCE [LARGE SCALE GENOMIC DNA]</scope>
    <source>
        <strain evidence="5">ATCC 18683 / 1980 / Ss-1</strain>
    </source>
</reference>
<protein>
    <recommendedName>
        <fullName evidence="3">HTH CENPB-type domain-containing protein</fullName>
    </recommendedName>
</protein>
<dbReference type="Proteomes" id="UP000177798">
    <property type="component" value="Chromosome 8"/>
</dbReference>
<evidence type="ECO:0000259" key="3">
    <source>
        <dbReference type="PROSITE" id="PS51253"/>
    </source>
</evidence>
<proteinExistence type="predicted"/>
<dbReference type="PANTHER" id="PTHR19303">
    <property type="entry name" value="TRANSPOSON"/>
    <property type="match status" value="1"/>
</dbReference>
<dbReference type="GO" id="GO:0003677">
    <property type="term" value="F:DNA binding"/>
    <property type="evidence" value="ECO:0007669"/>
    <property type="project" value="UniProtKB-KW"/>
</dbReference>
<dbReference type="KEGG" id="ssl:SS1G_04918"/>
<name>A0A1D9Q988_SCLS1</name>
<evidence type="ECO:0000256" key="2">
    <source>
        <dbReference type="SAM" id="MobiDB-lite"/>
    </source>
</evidence>
<keyword evidence="1" id="KW-0238">DNA-binding</keyword>
<dbReference type="InterPro" id="IPR036397">
    <property type="entry name" value="RNaseH_sf"/>
</dbReference>
<evidence type="ECO:0000256" key="1">
    <source>
        <dbReference type="ARBA" id="ARBA00023125"/>
    </source>
</evidence>
<dbReference type="Gene3D" id="3.30.420.10">
    <property type="entry name" value="Ribonuclease H-like superfamily/Ribonuclease H"/>
    <property type="match status" value="1"/>
</dbReference>
<feature type="region of interest" description="Disordered" evidence="2">
    <location>
        <begin position="543"/>
        <end position="563"/>
    </location>
</feature>
<dbReference type="PANTHER" id="PTHR19303:SF74">
    <property type="entry name" value="POGO TRANSPOSABLE ELEMENT WITH KRAB DOMAIN"/>
    <property type="match status" value="1"/>
</dbReference>
<feature type="domain" description="HTH CENPB-type" evidence="3">
    <location>
        <begin position="57"/>
        <end position="141"/>
    </location>
</feature>
<feature type="compositionally biased region" description="Acidic residues" evidence="2">
    <location>
        <begin position="543"/>
        <end position="562"/>
    </location>
</feature>
<dbReference type="EMBL" id="CP017821">
    <property type="protein sequence ID" value="APA11508.1"/>
    <property type="molecule type" value="Genomic_DNA"/>
</dbReference>
<dbReference type="OrthoDB" id="5425890at2759"/>
<dbReference type="PROSITE" id="PS51253">
    <property type="entry name" value="HTH_CENPB"/>
    <property type="match status" value="1"/>
</dbReference>